<evidence type="ECO:0008006" key="3">
    <source>
        <dbReference type="Google" id="ProtNLM"/>
    </source>
</evidence>
<keyword evidence="2" id="KW-1185">Reference proteome</keyword>
<gene>
    <name evidence="1" type="ORF">NA56DRAFT_188867</name>
</gene>
<name>A0A2J6Q0N5_9HELO</name>
<evidence type="ECO:0000313" key="1">
    <source>
        <dbReference type="EMBL" id="PMD19832.1"/>
    </source>
</evidence>
<dbReference type="AlphaFoldDB" id="A0A2J6Q0N5"/>
<protein>
    <recommendedName>
        <fullName evidence="3">F-box domain-containing protein</fullName>
    </recommendedName>
</protein>
<dbReference type="OrthoDB" id="3886018at2759"/>
<dbReference type="EMBL" id="KZ613487">
    <property type="protein sequence ID" value="PMD19832.1"/>
    <property type="molecule type" value="Genomic_DNA"/>
</dbReference>
<organism evidence="1 2">
    <name type="scientific">Hyaloscypha hepaticicola</name>
    <dbReference type="NCBI Taxonomy" id="2082293"/>
    <lineage>
        <taxon>Eukaryota</taxon>
        <taxon>Fungi</taxon>
        <taxon>Dikarya</taxon>
        <taxon>Ascomycota</taxon>
        <taxon>Pezizomycotina</taxon>
        <taxon>Leotiomycetes</taxon>
        <taxon>Helotiales</taxon>
        <taxon>Hyaloscyphaceae</taxon>
        <taxon>Hyaloscypha</taxon>
    </lineage>
</organism>
<sequence>MIQKQAILMIQRKAIVMIRLQMQKTSTNSLGLARLLQLSSQLEDLALHQCVLRQKNLRHRGRLFQHIAEMHTPPKLKRLELRGLAMEEQDLLLVIQRTGVRELSMYNTALSLGTYRSILDYCTGNESGMERLYFLDLFEQHLRVCFQGPKHGLAEPWFTGSFDPHEFSSDTLERRGADIQHRISYQSAPTILRILVHLSECNGR</sequence>
<proteinExistence type="predicted"/>
<reference evidence="1 2" key="1">
    <citation type="submission" date="2016-05" db="EMBL/GenBank/DDBJ databases">
        <title>A degradative enzymes factory behind the ericoid mycorrhizal symbiosis.</title>
        <authorList>
            <consortium name="DOE Joint Genome Institute"/>
            <person name="Martino E."/>
            <person name="Morin E."/>
            <person name="Grelet G."/>
            <person name="Kuo A."/>
            <person name="Kohler A."/>
            <person name="Daghino S."/>
            <person name="Barry K."/>
            <person name="Choi C."/>
            <person name="Cichocki N."/>
            <person name="Clum A."/>
            <person name="Copeland A."/>
            <person name="Hainaut M."/>
            <person name="Haridas S."/>
            <person name="Labutti K."/>
            <person name="Lindquist E."/>
            <person name="Lipzen A."/>
            <person name="Khouja H.-R."/>
            <person name="Murat C."/>
            <person name="Ohm R."/>
            <person name="Olson A."/>
            <person name="Spatafora J."/>
            <person name="Veneault-Fourrey C."/>
            <person name="Henrissat B."/>
            <person name="Grigoriev I."/>
            <person name="Martin F."/>
            <person name="Perotto S."/>
        </authorList>
    </citation>
    <scope>NUCLEOTIDE SEQUENCE [LARGE SCALE GENOMIC DNA]</scope>
    <source>
        <strain evidence="1 2">UAMH 7357</strain>
    </source>
</reference>
<evidence type="ECO:0000313" key="2">
    <source>
        <dbReference type="Proteomes" id="UP000235672"/>
    </source>
</evidence>
<dbReference type="Proteomes" id="UP000235672">
    <property type="component" value="Unassembled WGS sequence"/>
</dbReference>
<accession>A0A2J6Q0N5</accession>